<comment type="caution">
    <text evidence="1">The sequence shown here is derived from an EMBL/GenBank/DDBJ whole genome shotgun (WGS) entry which is preliminary data.</text>
</comment>
<sequence length="75" mass="8545">MTSELRATRFICNLQQKLHVQECYISHKRLSFNHITSVGRLPNRLDVRGGVGEDAQKWLLEVHKTQGLTNLASEA</sequence>
<organism evidence="1 2">
    <name type="scientific">Trichinella spiralis</name>
    <name type="common">Trichina worm</name>
    <dbReference type="NCBI Taxonomy" id="6334"/>
    <lineage>
        <taxon>Eukaryota</taxon>
        <taxon>Metazoa</taxon>
        <taxon>Ecdysozoa</taxon>
        <taxon>Nematoda</taxon>
        <taxon>Enoplea</taxon>
        <taxon>Dorylaimia</taxon>
        <taxon>Trichinellida</taxon>
        <taxon>Trichinellidae</taxon>
        <taxon>Trichinella</taxon>
    </lineage>
</organism>
<dbReference type="EMBL" id="JYDH01000231">
    <property type="protein sequence ID" value="KRY27856.1"/>
    <property type="molecule type" value="Genomic_DNA"/>
</dbReference>
<evidence type="ECO:0000313" key="2">
    <source>
        <dbReference type="Proteomes" id="UP000054776"/>
    </source>
</evidence>
<proteinExistence type="predicted"/>
<keyword evidence="2" id="KW-1185">Reference proteome</keyword>
<gene>
    <name evidence="1" type="ORF">T01_5654</name>
</gene>
<dbReference type="InParanoid" id="A0A0V1ASS7"/>
<evidence type="ECO:0000313" key="1">
    <source>
        <dbReference type="EMBL" id="KRY27856.1"/>
    </source>
</evidence>
<protein>
    <submittedName>
        <fullName evidence="1">Uncharacterized protein</fullName>
    </submittedName>
</protein>
<name>A0A0V1ASS7_TRISP</name>
<reference evidence="1 2" key="1">
    <citation type="submission" date="2015-01" db="EMBL/GenBank/DDBJ databases">
        <title>Evolution of Trichinella species and genotypes.</title>
        <authorList>
            <person name="Korhonen P.K."/>
            <person name="Edoardo P."/>
            <person name="Giuseppe L.R."/>
            <person name="Gasser R.B."/>
        </authorList>
    </citation>
    <scope>NUCLEOTIDE SEQUENCE [LARGE SCALE GENOMIC DNA]</scope>
    <source>
        <strain evidence="1">ISS3</strain>
    </source>
</reference>
<dbReference type="AlphaFoldDB" id="A0A0V1ASS7"/>
<accession>A0A0V1ASS7</accession>
<dbReference type="Proteomes" id="UP000054776">
    <property type="component" value="Unassembled WGS sequence"/>
</dbReference>